<accession>A0ABN8T4S9</accession>
<dbReference type="PANTHER" id="PTHR43272:SF107">
    <property type="entry name" value="LONG-CHAIN-FATTY-ACID--COA LIGASE 5"/>
    <property type="match status" value="1"/>
</dbReference>
<keyword evidence="3" id="KW-1185">Reference proteome</keyword>
<keyword evidence="1" id="KW-0436">Ligase</keyword>
<dbReference type="Proteomes" id="UP001159427">
    <property type="component" value="Unassembled WGS sequence"/>
</dbReference>
<gene>
    <name evidence="2" type="ORF">PEVE_00040085</name>
</gene>
<proteinExistence type="predicted"/>
<organism evidence="2 3">
    <name type="scientific">Porites evermanni</name>
    <dbReference type="NCBI Taxonomy" id="104178"/>
    <lineage>
        <taxon>Eukaryota</taxon>
        <taxon>Metazoa</taxon>
        <taxon>Cnidaria</taxon>
        <taxon>Anthozoa</taxon>
        <taxon>Hexacorallia</taxon>
        <taxon>Scleractinia</taxon>
        <taxon>Fungiina</taxon>
        <taxon>Poritidae</taxon>
        <taxon>Porites</taxon>
    </lineage>
</organism>
<comment type="caution">
    <text evidence="2">The sequence shown here is derived from an EMBL/GenBank/DDBJ whole genome shotgun (WGS) entry which is preliminary data.</text>
</comment>
<evidence type="ECO:0000313" key="3">
    <source>
        <dbReference type="Proteomes" id="UP001159427"/>
    </source>
</evidence>
<protein>
    <submittedName>
        <fullName evidence="2">Uncharacterized protein</fullName>
    </submittedName>
</protein>
<name>A0ABN8T4S9_9CNID</name>
<evidence type="ECO:0000313" key="2">
    <source>
        <dbReference type="EMBL" id="CAH3199307.1"/>
    </source>
</evidence>
<dbReference type="EMBL" id="CALNXI010007219">
    <property type="protein sequence ID" value="CAH3199307.1"/>
    <property type="molecule type" value="Genomic_DNA"/>
</dbReference>
<reference evidence="2 3" key="1">
    <citation type="submission" date="2022-05" db="EMBL/GenBank/DDBJ databases">
        <authorList>
            <consortium name="Genoscope - CEA"/>
            <person name="William W."/>
        </authorList>
    </citation>
    <scope>NUCLEOTIDE SEQUENCE [LARGE SCALE GENOMIC DNA]</scope>
</reference>
<evidence type="ECO:0000256" key="1">
    <source>
        <dbReference type="ARBA" id="ARBA00022598"/>
    </source>
</evidence>
<sequence length="88" mass="10386">MCFVIGVRVGFFRGDIKLLLEDIQELKPTIFPSVPRLLGRIYDKLLNEHFLREEWMQDDHCGTVRFRFWLSSHCIGKKSIPDRASVYT</sequence>
<dbReference type="PANTHER" id="PTHR43272">
    <property type="entry name" value="LONG-CHAIN-FATTY-ACID--COA LIGASE"/>
    <property type="match status" value="1"/>
</dbReference>